<dbReference type="SUPFAM" id="SSF56601">
    <property type="entry name" value="beta-lactamase/transpeptidase-like"/>
    <property type="match status" value="1"/>
</dbReference>
<feature type="chain" id="PRO_5040340108" description="Beta-lactamase-related domain-containing protein" evidence="1">
    <location>
        <begin position="19"/>
        <end position="595"/>
    </location>
</feature>
<evidence type="ECO:0000256" key="1">
    <source>
        <dbReference type="SAM" id="SignalP"/>
    </source>
</evidence>
<dbReference type="Proteomes" id="UP000781932">
    <property type="component" value="Unassembled WGS sequence"/>
</dbReference>
<feature type="domain" description="Beta-lactamase-like ARB-00930-like C-terminal" evidence="3">
    <location>
        <begin position="426"/>
        <end position="581"/>
    </location>
</feature>
<dbReference type="Gene3D" id="3.40.710.10">
    <property type="entry name" value="DD-peptidase/beta-lactamase superfamily"/>
    <property type="match status" value="1"/>
</dbReference>
<dbReference type="Pfam" id="PF26335">
    <property type="entry name" value="ARB_00930_C"/>
    <property type="match status" value="1"/>
</dbReference>
<gene>
    <name evidence="4" type="ORF">CkaCkLH20_03183</name>
</gene>
<reference evidence="4" key="1">
    <citation type="submission" date="2020-03" db="EMBL/GenBank/DDBJ databases">
        <authorList>
            <person name="He L."/>
        </authorList>
    </citation>
    <scope>NUCLEOTIDE SEQUENCE</scope>
    <source>
        <strain evidence="4">CkLH20</strain>
    </source>
</reference>
<proteinExistence type="predicted"/>
<dbReference type="RefSeq" id="XP_038749101.1">
    <property type="nucleotide sequence ID" value="XM_038885902.1"/>
</dbReference>
<dbReference type="InterPro" id="IPR051478">
    <property type="entry name" value="Beta-lactamase-like_AB/R"/>
</dbReference>
<dbReference type="PANTHER" id="PTHR22935:SF97">
    <property type="entry name" value="BETA-LACTAMASE-RELATED DOMAIN-CONTAINING PROTEIN"/>
    <property type="match status" value="1"/>
</dbReference>
<organism evidence="4 5">
    <name type="scientific">Colletotrichum karsti</name>
    <dbReference type="NCBI Taxonomy" id="1095194"/>
    <lineage>
        <taxon>Eukaryota</taxon>
        <taxon>Fungi</taxon>
        <taxon>Dikarya</taxon>
        <taxon>Ascomycota</taxon>
        <taxon>Pezizomycotina</taxon>
        <taxon>Sordariomycetes</taxon>
        <taxon>Hypocreomycetidae</taxon>
        <taxon>Glomerellales</taxon>
        <taxon>Glomerellaceae</taxon>
        <taxon>Colletotrichum</taxon>
        <taxon>Colletotrichum boninense species complex</taxon>
    </lineage>
</organism>
<dbReference type="InterPro" id="IPR058664">
    <property type="entry name" value="ARB_00930-like_C"/>
</dbReference>
<accession>A0A9P6II48</accession>
<dbReference type="PANTHER" id="PTHR22935">
    <property type="entry name" value="PENICILLIN-BINDING PROTEIN"/>
    <property type="match status" value="1"/>
</dbReference>
<keyword evidence="5" id="KW-1185">Reference proteome</keyword>
<dbReference type="OrthoDB" id="10250282at2759"/>
<comment type="caution">
    <text evidence="4">The sequence shown here is derived from an EMBL/GenBank/DDBJ whole genome shotgun (WGS) entry which is preliminary data.</text>
</comment>
<evidence type="ECO:0000313" key="4">
    <source>
        <dbReference type="EMBL" id="KAF9879640.1"/>
    </source>
</evidence>
<dbReference type="AlphaFoldDB" id="A0A9P6II48"/>
<sequence>MRSSYLLLTALPLSTASSYTCPPLGPVLPNHPNPRAHPAVRAALATFAASLEAETAAFHASAVSVAVKSALEDEPLLEFHHTPRARDPRGAGRVDENTVYRLASVSKVFAVLAALMRDDVVRWDDPVTKYIPELRGPVEGGVVVGVDVVDWEDVTVEGVAAHVAGIGADMMTDRSQYDGNWESLGLPPIPDDEKTPACGGFLGAPPCTREEFLDVYKNRRPPVYPSYHTPVYSNTGTTLVALVVEAATGKPFDRLLRELILDPVGMSSTYYPSPPEDLSKLFIPENCTIFDWNLGVFNPAGAMYSSTRDMLKFGDAILRHRLLSPARTRRWLKPSTFTSGPDAFVGQPWEGYLSDNLTADGRVVEVYTKGGDIDEYKAGLVLVPEHNVTITILAAGGEAAGRRFSYYAETMNAVLPPLIRALDEAARDDAREKIVGVFEDGESGSRIGLGLDGGPGVRVEDWVMRGFEVVPNWRRYSHAGLNDTGMRPDRERTARVYPTGLLRDGGRAAGWRAVIDVLGEGEREGIDGEMFWRRASCITWLTMDRVSYNNVGLDYFEFGYGEDGRVERVYAKGFGVEMRRVEVEGGEDSFGSQEL</sequence>
<feature type="domain" description="Beta-lactamase-related" evidence="2">
    <location>
        <begin position="90"/>
        <end position="399"/>
    </location>
</feature>
<dbReference type="EMBL" id="JAATWM020000007">
    <property type="protein sequence ID" value="KAF9879640.1"/>
    <property type="molecule type" value="Genomic_DNA"/>
</dbReference>
<name>A0A9P6II48_9PEZI</name>
<feature type="signal peptide" evidence="1">
    <location>
        <begin position="1"/>
        <end position="18"/>
    </location>
</feature>
<dbReference type="InterPro" id="IPR001466">
    <property type="entry name" value="Beta-lactam-related"/>
</dbReference>
<evidence type="ECO:0000259" key="3">
    <source>
        <dbReference type="Pfam" id="PF26335"/>
    </source>
</evidence>
<keyword evidence="1" id="KW-0732">Signal</keyword>
<protein>
    <recommendedName>
        <fullName evidence="6">Beta-lactamase-related domain-containing protein</fullName>
    </recommendedName>
</protein>
<dbReference type="Pfam" id="PF00144">
    <property type="entry name" value="Beta-lactamase"/>
    <property type="match status" value="1"/>
</dbReference>
<dbReference type="GeneID" id="62158976"/>
<evidence type="ECO:0000259" key="2">
    <source>
        <dbReference type="Pfam" id="PF00144"/>
    </source>
</evidence>
<evidence type="ECO:0008006" key="6">
    <source>
        <dbReference type="Google" id="ProtNLM"/>
    </source>
</evidence>
<evidence type="ECO:0000313" key="5">
    <source>
        <dbReference type="Proteomes" id="UP000781932"/>
    </source>
</evidence>
<dbReference type="InterPro" id="IPR012338">
    <property type="entry name" value="Beta-lactam/transpept-like"/>
</dbReference>
<reference evidence="4" key="2">
    <citation type="submission" date="2020-11" db="EMBL/GenBank/DDBJ databases">
        <title>Whole genome sequencing of Colletotrichum sp.</title>
        <authorList>
            <person name="Li H."/>
        </authorList>
    </citation>
    <scope>NUCLEOTIDE SEQUENCE</scope>
    <source>
        <strain evidence="4">CkLH20</strain>
    </source>
</reference>